<name>A0A6C0H0Z0_9ZZZZ</name>
<organism evidence="1">
    <name type="scientific">viral metagenome</name>
    <dbReference type="NCBI Taxonomy" id="1070528"/>
    <lineage>
        <taxon>unclassified sequences</taxon>
        <taxon>metagenomes</taxon>
        <taxon>organismal metagenomes</taxon>
    </lineage>
</organism>
<protein>
    <submittedName>
        <fullName evidence="1">Uncharacterized protein</fullName>
    </submittedName>
</protein>
<evidence type="ECO:0000313" key="1">
    <source>
        <dbReference type="EMBL" id="QHT74214.1"/>
    </source>
</evidence>
<dbReference type="AlphaFoldDB" id="A0A6C0H0Z0"/>
<sequence>MKDVFNIVKVSDINDVDCDKIIKKCFNKPNMINYYYPHIFMNREKIDKEELLKIFDKYVSGIKRDKSIEQTIKKYNILTNIIETLFLCVLSIEAIKNIQKFIYYNFSKDNNNIVDIINHIIQEKNITSLEQLLNDKIDNSHSVFIIEKMVESIKTNYSDENLEIKTIKQFQLLTNIQTYINKQKYNPYINKILNFNKNFIIRDYFYNCVINESHDNYINNILDLYQNMKNTCYDINDEYDWIIYFKKISESLNIIDQKEKIMKAIIRFNVVHKILNIDRNNVESNDTKKINLKINLLNNIQSIIESNKIDVIISNSYINMLKNNSSHDKLVHLENIIQYFATYNHLTKELIKIIIPKYFSKENNKYYFDTFNRLNKQCSNKLSIIDTIIEQQKKYSEDLKNTHVDNESKSIFDMNIISLFNIDHKYIENTNKDNQITNLSKYLKGYNVFTNKWFDNHFSKLKKIKISEYLSNGKLQINNTIINTNLIILNALYLFNNDKFEINKNVLVDHFDKDIVNDIILTLNYYKIIEVSNDILKLNTNFLATKQEIKIDIITKIEQNIKLDEKIETIIIDKSPIIECYIIKSIKTTKIHKDQLYDIVTKKCGEISKEIYDKCMKRLFEIDYYEIIDDYIVYVP</sequence>
<proteinExistence type="predicted"/>
<dbReference type="EMBL" id="MN739842">
    <property type="protein sequence ID" value="QHT74214.1"/>
    <property type="molecule type" value="Genomic_DNA"/>
</dbReference>
<accession>A0A6C0H0Z0</accession>
<reference evidence="1" key="1">
    <citation type="journal article" date="2020" name="Nature">
        <title>Giant virus diversity and host interactions through global metagenomics.</title>
        <authorList>
            <person name="Schulz F."/>
            <person name="Roux S."/>
            <person name="Paez-Espino D."/>
            <person name="Jungbluth S."/>
            <person name="Walsh D.A."/>
            <person name="Denef V.J."/>
            <person name="McMahon K.D."/>
            <person name="Konstantinidis K.T."/>
            <person name="Eloe-Fadrosh E.A."/>
            <person name="Kyrpides N.C."/>
            <person name="Woyke T."/>
        </authorList>
    </citation>
    <scope>NUCLEOTIDE SEQUENCE</scope>
    <source>
        <strain evidence="1">GVMAG-M-3300023179-4</strain>
    </source>
</reference>